<comment type="caution">
    <text evidence="6">The sequence shown here is derived from an EMBL/GenBank/DDBJ whole genome shotgun (WGS) entry which is preliminary data.</text>
</comment>
<evidence type="ECO:0000259" key="5">
    <source>
        <dbReference type="PROSITE" id="PS50977"/>
    </source>
</evidence>
<dbReference type="Gene3D" id="1.10.10.60">
    <property type="entry name" value="Homeodomain-like"/>
    <property type="match status" value="1"/>
</dbReference>
<name>A0ABT4XD95_9PSED</name>
<dbReference type="Pfam" id="PF00440">
    <property type="entry name" value="TetR_N"/>
    <property type="match status" value="1"/>
</dbReference>
<keyword evidence="1" id="KW-0805">Transcription regulation</keyword>
<evidence type="ECO:0000313" key="7">
    <source>
        <dbReference type="Proteomes" id="UP001212042"/>
    </source>
</evidence>
<feature type="DNA-binding region" description="H-T-H motif" evidence="4">
    <location>
        <begin position="50"/>
        <end position="69"/>
    </location>
</feature>
<keyword evidence="3" id="KW-0804">Transcription</keyword>
<reference evidence="6 7" key="1">
    <citation type="submission" date="2023-01" db="EMBL/GenBank/DDBJ databases">
        <title>Pseudomonas SA3-5T sp. nov., isolated from tidal flat sediment.</title>
        <authorList>
            <person name="Kim H.S."/>
            <person name="Kim J.-S."/>
            <person name="Suh M.K."/>
            <person name="Eom M.K."/>
            <person name="Lee J.-S."/>
        </authorList>
    </citation>
    <scope>NUCLEOTIDE SEQUENCE [LARGE SCALE GENOMIC DNA]</scope>
    <source>
        <strain evidence="6 7">SA3-5</strain>
    </source>
</reference>
<dbReference type="RefSeq" id="WP_271347080.1">
    <property type="nucleotide sequence ID" value="NZ_JAQJZJ010000003.1"/>
</dbReference>
<evidence type="ECO:0000313" key="6">
    <source>
        <dbReference type="EMBL" id="MDA7086151.1"/>
    </source>
</evidence>
<dbReference type="EMBL" id="JAQJZJ010000003">
    <property type="protein sequence ID" value="MDA7086151.1"/>
    <property type="molecule type" value="Genomic_DNA"/>
</dbReference>
<organism evidence="6 7">
    <name type="scientific">Pseudomonas aestuarii</name>
    <dbReference type="NCBI Taxonomy" id="3018340"/>
    <lineage>
        <taxon>Bacteria</taxon>
        <taxon>Pseudomonadati</taxon>
        <taxon>Pseudomonadota</taxon>
        <taxon>Gammaproteobacteria</taxon>
        <taxon>Pseudomonadales</taxon>
        <taxon>Pseudomonadaceae</taxon>
        <taxon>Pseudomonas</taxon>
    </lineage>
</organism>
<dbReference type="InterPro" id="IPR050109">
    <property type="entry name" value="HTH-type_TetR-like_transc_reg"/>
</dbReference>
<evidence type="ECO:0000256" key="1">
    <source>
        <dbReference type="ARBA" id="ARBA00023015"/>
    </source>
</evidence>
<evidence type="ECO:0000256" key="2">
    <source>
        <dbReference type="ARBA" id="ARBA00023125"/>
    </source>
</evidence>
<dbReference type="InterPro" id="IPR009057">
    <property type="entry name" value="Homeodomain-like_sf"/>
</dbReference>
<dbReference type="PRINTS" id="PR00455">
    <property type="entry name" value="HTHTETR"/>
</dbReference>
<dbReference type="PANTHER" id="PTHR30055">
    <property type="entry name" value="HTH-TYPE TRANSCRIPTIONAL REGULATOR RUTR"/>
    <property type="match status" value="1"/>
</dbReference>
<accession>A0ABT4XD95</accession>
<dbReference type="Pfam" id="PF17932">
    <property type="entry name" value="TetR_C_24"/>
    <property type="match status" value="1"/>
</dbReference>
<feature type="domain" description="HTH tetR-type" evidence="5">
    <location>
        <begin position="27"/>
        <end position="87"/>
    </location>
</feature>
<dbReference type="SUPFAM" id="SSF46689">
    <property type="entry name" value="Homeodomain-like"/>
    <property type="match status" value="1"/>
</dbReference>
<keyword evidence="7" id="KW-1185">Reference proteome</keyword>
<dbReference type="PROSITE" id="PS50977">
    <property type="entry name" value="HTH_TETR_2"/>
    <property type="match status" value="1"/>
</dbReference>
<dbReference type="Gene3D" id="1.10.357.10">
    <property type="entry name" value="Tetracycline Repressor, domain 2"/>
    <property type="match status" value="1"/>
</dbReference>
<gene>
    <name evidence="6" type="ORF">PH586_07115</name>
</gene>
<sequence>MSDAQRLSALFATPAVPRRAPINVGANTRYQDTRLKALSLFASRGFSAVSMRDLAKHLGIRSGSLYNHIESKEALLFELIEELYEQLLHGARQVQRRAATPAERLHGLFDAHLRLHASMGAHFRLAEYDSHCLAGEQQVQLRELRARYAQQLVESVECVTGQPVGSSRRAALSGILALLNQLPAWVEAPELSPTARHALLRDMVLSALRAALRATQDAAVLADASMGLGNFQ</sequence>
<dbReference type="PANTHER" id="PTHR30055:SF234">
    <property type="entry name" value="HTH-TYPE TRANSCRIPTIONAL REGULATOR BETI"/>
    <property type="match status" value="1"/>
</dbReference>
<dbReference type="InterPro" id="IPR041490">
    <property type="entry name" value="KstR2_TetR_C"/>
</dbReference>
<proteinExistence type="predicted"/>
<dbReference type="Proteomes" id="UP001212042">
    <property type="component" value="Unassembled WGS sequence"/>
</dbReference>
<dbReference type="InterPro" id="IPR001647">
    <property type="entry name" value="HTH_TetR"/>
</dbReference>
<keyword evidence="2 4" id="KW-0238">DNA-binding</keyword>
<protein>
    <submittedName>
        <fullName evidence="6">TetR/AcrR family transcriptional regulator</fullName>
    </submittedName>
</protein>
<evidence type="ECO:0000256" key="3">
    <source>
        <dbReference type="ARBA" id="ARBA00023163"/>
    </source>
</evidence>
<evidence type="ECO:0000256" key="4">
    <source>
        <dbReference type="PROSITE-ProRule" id="PRU00335"/>
    </source>
</evidence>